<dbReference type="GO" id="GO:1903785">
    <property type="term" value="P:L-valine transmembrane transport"/>
    <property type="evidence" value="ECO:0007669"/>
    <property type="project" value="TreeGrafter"/>
</dbReference>
<reference evidence="10 11" key="1">
    <citation type="journal article" date="2014" name="Int. J. Syst. Evol. Microbiol.">
        <title>Complete genome sequence of Corynebacterium casei LMG S-19264T (=DSM 44701T), isolated from a smear-ripened cheese.</title>
        <authorList>
            <consortium name="US DOE Joint Genome Institute (JGI-PGF)"/>
            <person name="Walter F."/>
            <person name="Albersmeier A."/>
            <person name="Kalinowski J."/>
            <person name="Ruckert C."/>
        </authorList>
    </citation>
    <scope>NUCLEOTIDE SEQUENCE [LARGE SCALE GENOMIC DNA]</scope>
    <source>
        <strain evidence="10 11">JCM 4205</strain>
    </source>
</reference>
<dbReference type="Pfam" id="PF03591">
    <property type="entry name" value="AzlC"/>
    <property type="match status" value="1"/>
</dbReference>
<evidence type="ECO:0000313" key="10">
    <source>
        <dbReference type="EMBL" id="GGR06072.1"/>
    </source>
</evidence>
<dbReference type="PANTHER" id="PTHR34979">
    <property type="entry name" value="INNER MEMBRANE PROTEIN YGAZ"/>
    <property type="match status" value="1"/>
</dbReference>
<keyword evidence="4" id="KW-1003">Cell membrane</keyword>
<dbReference type="EMBL" id="BMSJ01000001">
    <property type="protein sequence ID" value="GGR06072.1"/>
    <property type="molecule type" value="Genomic_DNA"/>
</dbReference>
<protein>
    <submittedName>
        <fullName evidence="10">Branched-chain amino acid ABC transporter permease</fullName>
    </submittedName>
</protein>
<feature type="transmembrane region" description="Helical" evidence="9">
    <location>
        <begin position="256"/>
        <end position="275"/>
    </location>
</feature>
<dbReference type="InterPro" id="IPR011606">
    <property type="entry name" value="Brnchd-chn_aa_trnsp_permease"/>
</dbReference>
<name>A0AAV4KC63_9ACTN</name>
<organism evidence="10 11">
    <name type="scientific">Streptomyces cinereoruber</name>
    <dbReference type="NCBI Taxonomy" id="67260"/>
    <lineage>
        <taxon>Bacteria</taxon>
        <taxon>Bacillati</taxon>
        <taxon>Actinomycetota</taxon>
        <taxon>Actinomycetes</taxon>
        <taxon>Kitasatosporales</taxon>
        <taxon>Streptomycetaceae</taxon>
        <taxon>Streptomyces</taxon>
    </lineage>
</organism>
<dbReference type="GeneID" id="95456510"/>
<evidence type="ECO:0000256" key="8">
    <source>
        <dbReference type="SAM" id="MobiDB-lite"/>
    </source>
</evidence>
<evidence type="ECO:0000313" key="11">
    <source>
        <dbReference type="Proteomes" id="UP000642014"/>
    </source>
</evidence>
<accession>A0AAV4KC63</accession>
<feature type="transmembrane region" description="Helical" evidence="9">
    <location>
        <begin position="233"/>
        <end position="250"/>
    </location>
</feature>
<keyword evidence="3" id="KW-0813">Transport</keyword>
<evidence type="ECO:0000256" key="7">
    <source>
        <dbReference type="ARBA" id="ARBA00023136"/>
    </source>
</evidence>
<keyword evidence="7 9" id="KW-0472">Membrane</keyword>
<feature type="compositionally biased region" description="Basic and acidic residues" evidence="8">
    <location>
        <begin position="10"/>
        <end position="24"/>
    </location>
</feature>
<evidence type="ECO:0000256" key="4">
    <source>
        <dbReference type="ARBA" id="ARBA00022475"/>
    </source>
</evidence>
<sequence>MRASPPLTDPEERTDPTERTDPEGRTGPTEQADPMEQAGPTERADPTEQADRPQPQGGTGEAFRLTVPVAMAYIPLGVAFGVLLTASGVNWYWAPLSTLLIYAGSIEFLAVGFMVAGLPLYQVAFTSLIVNFRHIFYGLSFPIGRLRGRVRKAYGVFALTDETYGITSAGPGAHLTGRQITVLQVVSHVWWFLGALLGALLGQVVPESVKGFEFALTAMFLTLAVNAVRSSRSAALVLLALGAGAVGYVVDRYVVGESFLVVSLLLYVALISATYRKDEEAAE</sequence>
<evidence type="ECO:0000256" key="5">
    <source>
        <dbReference type="ARBA" id="ARBA00022692"/>
    </source>
</evidence>
<dbReference type="RefSeq" id="WP_199834577.1">
    <property type="nucleotide sequence ID" value="NZ_BMSJ01000001.1"/>
</dbReference>
<dbReference type="Proteomes" id="UP000642014">
    <property type="component" value="Unassembled WGS sequence"/>
</dbReference>
<gene>
    <name evidence="10" type="ORF">GCM10010497_04350</name>
</gene>
<feature type="transmembrane region" description="Helical" evidence="9">
    <location>
        <begin position="72"/>
        <end position="93"/>
    </location>
</feature>
<comment type="caution">
    <text evidence="10">The sequence shown here is derived from an EMBL/GenBank/DDBJ whole genome shotgun (WGS) entry which is preliminary data.</text>
</comment>
<evidence type="ECO:0000256" key="1">
    <source>
        <dbReference type="ARBA" id="ARBA00004651"/>
    </source>
</evidence>
<feature type="region of interest" description="Disordered" evidence="8">
    <location>
        <begin position="1"/>
        <end position="61"/>
    </location>
</feature>
<feature type="transmembrane region" description="Helical" evidence="9">
    <location>
        <begin position="99"/>
        <end position="121"/>
    </location>
</feature>
<proteinExistence type="inferred from homology"/>
<keyword evidence="5 9" id="KW-0812">Transmembrane</keyword>
<evidence type="ECO:0000256" key="3">
    <source>
        <dbReference type="ARBA" id="ARBA00022448"/>
    </source>
</evidence>
<dbReference type="PANTHER" id="PTHR34979:SF1">
    <property type="entry name" value="INNER MEMBRANE PROTEIN YGAZ"/>
    <property type="match status" value="1"/>
</dbReference>
<comment type="subcellular location">
    <subcellularLocation>
        <location evidence="1">Cell membrane</location>
        <topology evidence="1">Multi-pass membrane protein</topology>
    </subcellularLocation>
</comment>
<dbReference type="GO" id="GO:0005886">
    <property type="term" value="C:plasma membrane"/>
    <property type="evidence" value="ECO:0007669"/>
    <property type="project" value="UniProtKB-SubCell"/>
</dbReference>
<evidence type="ECO:0000256" key="2">
    <source>
        <dbReference type="ARBA" id="ARBA00010735"/>
    </source>
</evidence>
<keyword evidence="6 9" id="KW-1133">Transmembrane helix</keyword>
<feature type="compositionally biased region" description="Basic and acidic residues" evidence="8">
    <location>
        <begin position="42"/>
        <end position="51"/>
    </location>
</feature>
<evidence type="ECO:0000256" key="6">
    <source>
        <dbReference type="ARBA" id="ARBA00022989"/>
    </source>
</evidence>
<feature type="transmembrane region" description="Helical" evidence="9">
    <location>
        <begin position="185"/>
        <end position="205"/>
    </location>
</feature>
<dbReference type="AlphaFoldDB" id="A0AAV4KC63"/>
<feature type="transmembrane region" description="Helical" evidence="9">
    <location>
        <begin position="211"/>
        <end position="228"/>
    </location>
</feature>
<comment type="similarity">
    <text evidence="2">Belongs to the AzlC family.</text>
</comment>
<evidence type="ECO:0000256" key="9">
    <source>
        <dbReference type="SAM" id="Phobius"/>
    </source>
</evidence>